<sequence>FYMCSNFFVGGAVNEISVTPATPENVDFNSWLDFIRTFGPKIVNYARMPIDQEIDFILSLAEIVEGLSIEGFDETSGPVLISLVRKILSRKCNYFQI</sequence>
<feature type="non-terminal residue" evidence="1">
    <location>
        <position position="97"/>
    </location>
</feature>
<dbReference type="EMBL" id="BTSX01000003">
    <property type="protein sequence ID" value="GMS88283.1"/>
    <property type="molecule type" value="Genomic_DNA"/>
</dbReference>
<organism evidence="1 2">
    <name type="scientific">Pristionchus entomophagus</name>
    <dbReference type="NCBI Taxonomy" id="358040"/>
    <lineage>
        <taxon>Eukaryota</taxon>
        <taxon>Metazoa</taxon>
        <taxon>Ecdysozoa</taxon>
        <taxon>Nematoda</taxon>
        <taxon>Chromadorea</taxon>
        <taxon>Rhabditida</taxon>
        <taxon>Rhabditina</taxon>
        <taxon>Diplogasteromorpha</taxon>
        <taxon>Diplogasteroidea</taxon>
        <taxon>Neodiplogasteridae</taxon>
        <taxon>Pristionchus</taxon>
    </lineage>
</organism>
<protein>
    <submittedName>
        <fullName evidence="1">Uncharacterized protein</fullName>
    </submittedName>
</protein>
<comment type="caution">
    <text evidence="1">The sequence shown here is derived from an EMBL/GenBank/DDBJ whole genome shotgun (WGS) entry which is preliminary data.</text>
</comment>
<feature type="non-terminal residue" evidence="1">
    <location>
        <position position="1"/>
    </location>
</feature>
<keyword evidence="2" id="KW-1185">Reference proteome</keyword>
<accession>A0AAV5T266</accession>
<evidence type="ECO:0000313" key="2">
    <source>
        <dbReference type="Proteomes" id="UP001432027"/>
    </source>
</evidence>
<evidence type="ECO:0000313" key="1">
    <source>
        <dbReference type="EMBL" id="GMS88283.1"/>
    </source>
</evidence>
<proteinExistence type="predicted"/>
<name>A0AAV5T266_9BILA</name>
<dbReference type="Proteomes" id="UP001432027">
    <property type="component" value="Unassembled WGS sequence"/>
</dbReference>
<gene>
    <name evidence="1" type="ORF">PENTCL1PPCAC_10458</name>
</gene>
<reference evidence="1" key="1">
    <citation type="submission" date="2023-10" db="EMBL/GenBank/DDBJ databases">
        <title>Genome assembly of Pristionchus species.</title>
        <authorList>
            <person name="Yoshida K."/>
            <person name="Sommer R.J."/>
        </authorList>
    </citation>
    <scope>NUCLEOTIDE SEQUENCE</scope>
    <source>
        <strain evidence="1">RS0144</strain>
    </source>
</reference>
<dbReference type="AlphaFoldDB" id="A0AAV5T266"/>